<feature type="region of interest" description="Disordered" evidence="1">
    <location>
        <begin position="197"/>
        <end position="217"/>
    </location>
</feature>
<evidence type="ECO:0000256" key="2">
    <source>
        <dbReference type="SAM" id="Phobius"/>
    </source>
</evidence>
<feature type="transmembrane region" description="Helical" evidence="2">
    <location>
        <begin position="6"/>
        <end position="30"/>
    </location>
</feature>
<name>A0ABV0Z2G3_9TELE</name>
<protein>
    <submittedName>
        <fullName evidence="3">Uncharacterized protein</fullName>
    </submittedName>
</protein>
<feature type="compositionally biased region" description="Basic residues" evidence="1">
    <location>
        <begin position="37"/>
        <end position="51"/>
    </location>
</feature>
<feature type="region of interest" description="Disordered" evidence="1">
    <location>
        <begin position="37"/>
        <end position="115"/>
    </location>
</feature>
<dbReference type="EMBL" id="JAHRIP010048511">
    <property type="protein sequence ID" value="MEQ2299810.1"/>
    <property type="molecule type" value="Genomic_DNA"/>
</dbReference>
<feature type="compositionally biased region" description="Polar residues" evidence="1">
    <location>
        <begin position="62"/>
        <end position="90"/>
    </location>
</feature>
<evidence type="ECO:0000256" key="1">
    <source>
        <dbReference type="SAM" id="MobiDB-lite"/>
    </source>
</evidence>
<evidence type="ECO:0000313" key="3">
    <source>
        <dbReference type="EMBL" id="MEQ2299810.1"/>
    </source>
</evidence>
<reference evidence="3 4" key="1">
    <citation type="submission" date="2021-06" db="EMBL/GenBank/DDBJ databases">
        <authorList>
            <person name="Palmer J.M."/>
        </authorList>
    </citation>
    <scope>NUCLEOTIDE SEQUENCE [LARGE SCALE GENOMIC DNA]</scope>
    <source>
        <strain evidence="3 4">AS_MEX2019</strain>
        <tissue evidence="3">Muscle</tissue>
    </source>
</reference>
<sequence>FLSNPAVTFGTAIAAFYLPVVIMTVLYINISLASRSRVSKHKPEKKEKKGIKTPNLIKSHLIKQNNNNDTSPQASPRSTPKASLDSTTTALDGVKNGRVEEQKPSQPEALGHPSPRLAQVYRSKLCFREFPAETLTLRSRVEQFSQSEGRTTGLHHHGYSSNVQFSQPGRACRPSPQLRREFPAETRSLQRCSAYNSALAGRSSHPPPTATEKDAKAAGKITMIQTEITPGRGAEELKSSRAWSSGCMDKVGSTNEEVDRTDLQRLELIQISFLLKAVYNTLPTPMNLHRKIITVQLINPWEQGCEVAFQRNTVRYKDLMQDCRDKGWQAWI</sequence>
<dbReference type="Gene3D" id="1.20.1070.10">
    <property type="entry name" value="Rhodopsin 7-helix transmembrane proteins"/>
    <property type="match status" value="1"/>
</dbReference>
<evidence type="ECO:0000313" key="4">
    <source>
        <dbReference type="Proteomes" id="UP001469553"/>
    </source>
</evidence>
<keyword evidence="2" id="KW-1133">Transmembrane helix</keyword>
<gene>
    <name evidence="3" type="ORF">AMECASPLE_018847</name>
</gene>
<feature type="non-terminal residue" evidence="3">
    <location>
        <position position="1"/>
    </location>
</feature>
<keyword evidence="2" id="KW-0472">Membrane</keyword>
<accession>A0ABV0Z2G3</accession>
<organism evidence="3 4">
    <name type="scientific">Ameca splendens</name>
    <dbReference type="NCBI Taxonomy" id="208324"/>
    <lineage>
        <taxon>Eukaryota</taxon>
        <taxon>Metazoa</taxon>
        <taxon>Chordata</taxon>
        <taxon>Craniata</taxon>
        <taxon>Vertebrata</taxon>
        <taxon>Euteleostomi</taxon>
        <taxon>Actinopterygii</taxon>
        <taxon>Neopterygii</taxon>
        <taxon>Teleostei</taxon>
        <taxon>Neoteleostei</taxon>
        <taxon>Acanthomorphata</taxon>
        <taxon>Ovalentaria</taxon>
        <taxon>Atherinomorphae</taxon>
        <taxon>Cyprinodontiformes</taxon>
        <taxon>Goodeidae</taxon>
        <taxon>Ameca</taxon>
    </lineage>
</organism>
<feature type="region of interest" description="Disordered" evidence="1">
    <location>
        <begin position="149"/>
        <end position="176"/>
    </location>
</feature>
<proteinExistence type="predicted"/>
<keyword evidence="2" id="KW-0812">Transmembrane</keyword>
<dbReference type="Proteomes" id="UP001469553">
    <property type="component" value="Unassembled WGS sequence"/>
</dbReference>
<keyword evidence="4" id="KW-1185">Reference proteome</keyword>
<comment type="caution">
    <text evidence="3">The sequence shown here is derived from an EMBL/GenBank/DDBJ whole genome shotgun (WGS) entry which is preliminary data.</text>
</comment>